<dbReference type="RefSeq" id="WP_189652139.1">
    <property type="nucleotide sequence ID" value="NZ_BMRC01000025.1"/>
</dbReference>
<evidence type="ECO:0000313" key="2">
    <source>
        <dbReference type="Proteomes" id="UP001589647"/>
    </source>
</evidence>
<keyword evidence="2" id="KW-1185">Reference proteome</keyword>
<evidence type="ECO:0000313" key="1">
    <source>
        <dbReference type="EMBL" id="MFB9205416.1"/>
    </source>
</evidence>
<organism evidence="1 2">
    <name type="scientific">Nonomuraea spiralis</name>
    <dbReference type="NCBI Taxonomy" id="46182"/>
    <lineage>
        <taxon>Bacteria</taxon>
        <taxon>Bacillati</taxon>
        <taxon>Actinomycetota</taxon>
        <taxon>Actinomycetes</taxon>
        <taxon>Streptosporangiales</taxon>
        <taxon>Streptosporangiaceae</taxon>
        <taxon>Nonomuraea</taxon>
    </lineage>
</organism>
<comment type="caution">
    <text evidence="1">The sequence shown here is derived from an EMBL/GenBank/DDBJ whole genome shotgun (WGS) entry which is preliminary data.</text>
</comment>
<dbReference type="EMBL" id="JBHMEI010000029">
    <property type="protein sequence ID" value="MFB9205416.1"/>
    <property type="molecule type" value="Genomic_DNA"/>
</dbReference>
<dbReference type="Proteomes" id="UP001589647">
    <property type="component" value="Unassembled WGS sequence"/>
</dbReference>
<sequence length="51" mass="5658">MPDDEMGGMLRERIGMHRLRDRLLDPQPSYTLCAGSPRIVGSVRISAFALA</sequence>
<proteinExistence type="predicted"/>
<protein>
    <submittedName>
        <fullName evidence="1">Uncharacterized protein</fullName>
    </submittedName>
</protein>
<accession>A0ABV5ILK1</accession>
<gene>
    <name evidence="1" type="ORF">ACFFV7_29770</name>
</gene>
<reference evidence="1 2" key="1">
    <citation type="submission" date="2024-09" db="EMBL/GenBank/DDBJ databases">
        <authorList>
            <person name="Sun Q."/>
            <person name="Mori K."/>
        </authorList>
    </citation>
    <scope>NUCLEOTIDE SEQUENCE [LARGE SCALE GENOMIC DNA]</scope>
    <source>
        <strain evidence="1 2">CCM 3426</strain>
    </source>
</reference>
<name>A0ABV5ILK1_9ACTN</name>